<organism evidence="8 9">
    <name type="scientific">Thermobrachium celere DSM 8682</name>
    <dbReference type="NCBI Taxonomy" id="941824"/>
    <lineage>
        <taxon>Bacteria</taxon>
        <taxon>Bacillati</taxon>
        <taxon>Bacillota</taxon>
        <taxon>Clostridia</taxon>
        <taxon>Eubacteriales</taxon>
        <taxon>Clostridiaceae</taxon>
        <taxon>Thermobrachium</taxon>
    </lineage>
</organism>
<keyword evidence="4 6" id="KW-1133">Transmembrane helix</keyword>
<evidence type="ECO:0000256" key="6">
    <source>
        <dbReference type="RuleBase" id="RU366058"/>
    </source>
</evidence>
<reference evidence="8" key="1">
    <citation type="submission" date="2013-03" db="EMBL/GenBank/DDBJ databases">
        <title>Draft genome sequence of the hydrogen-ethanol-producing anaerobic alkalithermophilic Caloramator celere.</title>
        <authorList>
            <person name="Ciranna A."/>
            <person name="Larjo A."/>
            <person name="Kivisto A."/>
            <person name="Santala V."/>
            <person name="Roos C."/>
            <person name="Karp M."/>
        </authorList>
    </citation>
    <scope>NUCLEOTIDE SEQUENCE [LARGE SCALE GENOMIC DNA]</scope>
    <source>
        <strain evidence="8">DSM 8682</strain>
    </source>
</reference>
<sequence length="218" mass="24895">MNKRNIIKWFVILIILFAIYIIFKTTKLTLFFTGINIKKIVSYIRGYGKFSILILLIIYAIKPFTIIFPTWTLGVASGVLYGWFLGYIISLIGCFISATVGYYVAKFLGRDFVLKFTKGKFEKLDKVLEKDGFKILFLMRLPVVFPYDALSLACGLTSIRYKDFILASVLGVMPEMFAYNYFGNSFSTSCYRSILVPISILVVLVFISFKLKNIGNVE</sequence>
<dbReference type="InterPro" id="IPR032816">
    <property type="entry name" value="VTT_dom"/>
</dbReference>
<dbReference type="PANTHER" id="PTHR12677">
    <property type="entry name" value="GOLGI APPARATUS MEMBRANE PROTEIN TVP38-RELATED"/>
    <property type="match status" value="1"/>
</dbReference>
<comment type="caution">
    <text evidence="6">Lacks conserved residue(s) required for the propagation of feature annotation.</text>
</comment>
<dbReference type="HOGENOM" id="CLU_038944_8_2_9"/>
<feature type="transmembrane region" description="Helical" evidence="6">
    <location>
        <begin position="194"/>
        <end position="211"/>
    </location>
</feature>
<feature type="transmembrane region" description="Helical" evidence="6">
    <location>
        <begin position="81"/>
        <end position="105"/>
    </location>
</feature>
<name>R7RNH6_9CLOT</name>
<dbReference type="InterPro" id="IPR015414">
    <property type="entry name" value="TMEM64"/>
</dbReference>
<evidence type="ECO:0000256" key="3">
    <source>
        <dbReference type="ARBA" id="ARBA00022692"/>
    </source>
</evidence>
<comment type="subcellular location">
    <subcellularLocation>
        <location evidence="1 6">Cell membrane</location>
        <topology evidence="1 6">Multi-pass membrane protein</topology>
    </subcellularLocation>
</comment>
<comment type="similarity">
    <text evidence="6">Belongs to the TVP38/TMEM64 family.</text>
</comment>
<evidence type="ECO:0000256" key="4">
    <source>
        <dbReference type="ARBA" id="ARBA00022989"/>
    </source>
</evidence>
<keyword evidence="5 6" id="KW-0472">Membrane</keyword>
<evidence type="ECO:0000256" key="1">
    <source>
        <dbReference type="ARBA" id="ARBA00004651"/>
    </source>
</evidence>
<feature type="transmembrane region" description="Helical" evidence="6">
    <location>
        <begin position="164"/>
        <end position="182"/>
    </location>
</feature>
<dbReference type="Proteomes" id="UP000014923">
    <property type="component" value="Unassembled WGS sequence"/>
</dbReference>
<dbReference type="Pfam" id="PF09335">
    <property type="entry name" value="VTT_dom"/>
    <property type="match status" value="1"/>
</dbReference>
<feature type="transmembrane region" description="Helical" evidence="6">
    <location>
        <begin position="6"/>
        <end position="23"/>
    </location>
</feature>
<evidence type="ECO:0000313" key="8">
    <source>
        <dbReference type="EMBL" id="CDF57574.1"/>
    </source>
</evidence>
<dbReference type="PANTHER" id="PTHR12677:SF49">
    <property type="entry name" value="TVP38_TMEM64 FAMILY MEMBRANE PROTEIN"/>
    <property type="match status" value="1"/>
</dbReference>
<keyword evidence="9" id="KW-1185">Reference proteome</keyword>
<evidence type="ECO:0000256" key="2">
    <source>
        <dbReference type="ARBA" id="ARBA00022475"/>
    </source>
</evidence>
<dbReference type="AlphaFoldDB" id="R7RNH6"/>
<dbReference type="RefSeq" id="WP_018660850.1">
    <property type="nucleotide sequence ID" value="NZ_HF952018.1"/>
</dbReference>
<keyword evidence="3 6" id="KW-0812">Transmembrane</keyword>
<evidence type="ECO:0000313" key="9">
    <source>
        <dbReference type="Proteomes" id="UP000014923"/>
    </source>
</evidence>
<dbReference type="EMBL" id="CAVN010000088">
    <property type="protein sequence ID" value="CDF57574.1"/>
    <property type="molecule type" value="Genomic_DNA"/>
</dbReference>
<feature type="domain" description="VTT" evidence="7">
    <location>
        <begin position="68"/>
        <end position="184"/>
    </location>
</feature>
<evidence type="ECO:0000259" key="7">
    <source>
        <dbReference type="Pfam" id="PF09335"/>
    </source>
</evidence>
<evidence type="ECO:0000256" key="5">
    <source>
        <dbReference type="ARBA" id="ARBA00023136"/>
    </source>
</evidence>
<gene>
    <name evidence="8" type="ORF">TCEL_01488</name>
</gene>
<keyword evidence="2 6" id="KW-1003">Cell membrane</keyword>
<accession>R7RNH6</accession>
<comment type="caution">
    <text evidence="8">The sequence shown here is derived from an EMBL/GenBank/DDBJ whole genome shotgun (WGS) entry which is preliminary data.</text>
</comment>
<protein>
    <recommendedName>
        <fullName evidence="6">TVP38/TMEM64 family membrane protein</fullName>
    </recommendedName>
</protein>
<proteinExistence type="inferred from homology"/>
<dbReference type="eggNOG" id="COG0398">
    <property type="taxonomic scope" value="Bacteria"/>
</dbReference>
<dbReference type="GO" id="GO:0005886">
    <property type="term" value="C:plasma membrane"/>
    <property type="evidence" value="ECO:0007669"/>
    <property type="project" value="UniProtKB-SubCell"/>
</dbReference>